<feature type="region of interest" description="Disordered" evidence="16">
    <location>
        <begin position="1"/>
        <end position="30"/>
    </location>
</feature>
<dbReference type="PROSITE" id="PS50893">
    <property type="entry name" value="ABC_TRANSPORTER_2"/>
    <property type="match status" value="1"/>
</dbReference>
<evidence type="ECO:0000256" key="9">
    <source>
        <dbReference type="ARBA" id="ARBA00023065"/>
    </source>
</evidence>
<dbReference type="NCBIfam" id="TIGR01727">
    <property type="entry name" value="oligo_HPY"/>
    <property type="match status" value="1"/>
</dbReference>
<evidence type="ECO:0000313" key="19">
    <source>
        <dbReference type="Proteomes" id="UP001158066"/>
    </source>
</evidence>
<evidence type="ECO:0000256" key="11">
    <source>
        <dbReference type="ARBA" id="ARBA00023136"/>
    </source>
</evidence>
<evidence type="ECO:0000256" key="6">
    <source>
        <dbReference type="ARBA" id="ARBA00022741"/>
    </source>
</evidence>
<evidence type="ECO:0000256" key="5">
    <source>
        <dbReference type="ARBA" id="ARBA00022596"/>
    </source>
</evidence>
<evidence type="ECO:0000256" key="7">
    <source>
        <dbReference type="ARBA" id="ARBA00022840"/>
    </source>
</evidence>
<dbReference type="SUPFAM" id="SSF52540">
    <property type="entry name" value="P-loop containing nucleoside triphosphate hydrolases"/>
    <property type="match status" value="1"/>
</dbReference>
<dbReference type="Pfam" id="PF00005">
    <property type="entry name" value="ABC_tran"/>
    <property type="match status" value="1"/>
</dbReference>
<dbReference type="GO" id="GO:0015833">
    <property type="term" value="P:peptide transport"/>
    <property type="evidence" value="ECO:0007669"/>
    <property type="project" value="InterPro"/>
</dbReference>
<evidence type="ECO:0000256" key="12">
    <source>
        <dbReference type="ARBA" id="ARBA00038669"/>
    </source>
</evidence>
<comment type="caution">
    <text evidence="18">The sequence shown here is derived from an EMBL/GenBank/DDBJ whole genome shotgun (WGS) entry which is preliminary data.</text>
</comment>
<protein>
    <recommendedName>
        <fullName evidence="14">Nickel import system ATP-binding protein NikD</fullName>
        <ecNumber evidence="13">7.2.2.11</ecNumber>
    </recommendedName>
</protein>
<keyword evidence="19" id="KW-1185">Reference proteome</keyword>
<dbReference type="InterPro" id="IPR050388">
    <property type="entry name" value="ABC_Ni/Peptide_Import"/>
</dbReference>
<keyword evidence="3" id="KW-0813">Transport</keyword>
<accession>A0AA45WVX3</accession>
<dbReference type="GO" id="GO:0005886">
    <property type="term" value="C:plasma membrane"/>
    <property type="evidence" value="ECO:0007669"/>
    <property type="project" value="UniProtKB-SubCell"/>
</dbReference>
<sequence>MTASSHFHTKEPIQPVMTPEAATDAHGEAATDPPHLTLDALAVDFHLATGPVRAVNGASLTFHHGTIHGIVGESGCGKSVLGLSLLGLLPPYAAVTGRIHYRGQNLLQCRERDFRRLRGRSIGLIPQSPQDSLNPVVPLGRQLLDALWHHALPRSEKQSLLCRLLNQLGFSSPASLMQAYAFQLSGGMQQRVLAAMGVAADPAWILADEPTKGLDQISKEQTVQLLKTVTAQSRRGLIVITHDLPMAAALCDQVSVMYAGEMLETGPHTLTTPCHPYTRGLLASLPEKGFQPMAGKPPALGTRFTGCAFSSRCPAAMARCQTQKPPESRPKDAPRQKVRCFLYA</sequence>
<comment type="subcellular location">
    <subcellularLocation>
        <location evidence="1">Cell membrane</location>
        <topology evidence="1">Peripheral membrane protein</topology>
    </subcellularLocation>
</comment>
<dbReference type="PANTHER" id="PTHR43297">
    <property type="entry name" value="OLIGOPEPTIDE TRANSPORT ATP-BINDING PROTEIN APPD"/>
    <property type="match status" value="1"/>
</dbReference>
<evidence type="ECO:0000256" key="8">
    <source>
        <dbReference type="ARBA" id="ARBA00022967"/>
    </source>
</evidence>
<dbReference type="SMART" id="SM00382">
    <property type="entry name" value="AAA"/>
    <property type="match status" value="1"/>
</dbReference>
<dbReference type="InterPro" id="IPR027417">
    <property type="entry name" value="P-loop_NTPase"/>
</dbReference>
<comment type="catalytic activity">
    <reaction evidence="15">
        <text>Ni(2+)(out) + ATP + H2O = Ni(2+)(in) + ADP + phosphate + H(+)</text>
        <dbReference type="Rhea" id="RHEA:15557"/>
        <dbReference type="ChEBI" id="CHEBI:15377"/>
        <dbReference type="ChEBI" id="CHEBI:15378"/>
        <dbReference type="ChEBI" id="CHEBI:30616"/>
        <dbReference type="ChEBI" id="CHEBI:43474"/>
        <dbReference type="ChEBI" id="CHEBI:49786"/>
        <dbReference type="ChEBI" id="CHEBI:456216"/>
        <dbReference type="EC" id="7.2.2.11"/>
    </reaction>
    <physiologicalReaction direction="left-to-right" evidence="15">
        <dbReference type="Rhea" id="RHEA:15558"/>
    </physiologicalReaction>
</comment>
<keyword evidence="10" id="KW-0921">Nickel transport</keyword>
<evidence type="ECO:0000256" key="4">
    <source>
        <dbReference type="ARBA" id="ARBA00022475"/>
    </source>
</evidence>
<dbReference type="AlphaFoldDB" id="A0AA45WVX3"/>
<evidence type="ECO:0000256" key="14">
    <source>
        <dbReference type="ARBA" id="ARBA00044143"/>
    </source>
</evidence>
<comment type="subunit">
    <text evidence="12">The complex is composed of two ATP-binding proteins (NikD and NikE), two transmembrane proteins (NikB and NikC) and a solute-binding protein (NikA).</text>
</comment>
<keyword evidence="8" id="KW-1278">Translocase</keyword>
<dbReference type="Gene3D" id="3.40.50.300">
    <property type="entry name" value="P-loop containing nucleotide triphosphate hydrolases"/>
    <property type="match status" value="1"/>
</dbReference>
<dbReference type="InterPro" id="IPR003439">
    <property type="entry name" value="ABC_transporter-like_ATP-bd"/>
</dbReference>
<keyword evidence="7 18" id="KW-0067">ATP-binding</keyword>
<organism evidence="18 19">
    <name type="scientific">Anoxynatronum buryatiense</name>
    <dbReference type="NCBI Taxonomy" id="489973"/>
    <lineage>
        <taxon>Bacteria</taxon>
        <taxon>Bacillati</taxon>
        <taxon>Bacillota</taxon>
        <taxon>Clostridia</taxon>
        <taxon>Eubacteriales</taxon>
        <taxon>Clostridiaceae</taxon>
        <taxon>Anoxynatronum</taxon>
    </lineage>
</organism>
<dbReference type="Proteomes" id="UP001158066">
    <property type="component" value="Unassembled WGS sequence"/>
</dbReference>
<dbReference type="EMBL" id="FXUF01000004">
    <property type="protein sequence ID" value="SMP51078.1"/>
    <property type="molecule type" value="Genomic_DNA"/>
</dbReference>
<keyword evidence="4" id="KW-1003">Cell membrane</keyword>
<dbReference type="Pfam" id="PF08352">
    <property type="entry name" value="oligo_HPY"/>
    <property type="match status" value="1"/>
</dbReference>
<evidence type="ECO:0000256" key="2">
    <source>
        <dbReference type="ARBA" id="ARBA00005417"/>
    </source>
</evidence>
<evidence type="ECO:0000256" key="3">
    <source>
        <dbReference type="ARBA" id="ARBA00022448"/>
    </source>
</evidence>
<keyword evidence="11" id="KW-0472">Membrane</keyword>
<keyword evidence="9" id="KW-0406">Ion transport</keyword>
<evidence type="ECO:0000259" key="17">
    <source>
        <dbReference type="PROSITE" id="PS50893"/>
    </source>
</evidence>
<dbReference type="CDD" id="cd03257">
    <property type="entry name" value="ABC_NikE_OppD_transporters"/>
    <property type="match status" value="1"/>
</dbReference>
<dbReference type="GO" id="GO:0005524">
    <property type="term" value="F:ATP binding"/>
    <property type="evidence" value="ECO:0007669"/>
    <property type="project" value="UniProtKB-KW"/>
</dbReference>
<proteinExistence type="inferred from homology"/>
<dbReference type="InterPro" id="IPR013563">
    <property type="entry name" value="Oligopep_ABC_C"/>
</dbReference>
<gene>
    <name evidence="18" type="ORF">SAMN06296020_10455</name>
</gene>
<dbReference type="GO" id="GO:0015413">
    <property type="term" value="F:ABC-type nickel transporter activity"/>
    <property type="evidence" value="ECO:0007669"/>
    <property type="project" value="UniProtKB-EC"/>
</dbReference>
<evidence type="ECO:0000256" key="15">
    <source>
        <dbReference type="ARBA" id="ARBA00048610"/>
    </source>
</evidence>
<evidence type="ECO:0000256" key="13">
    <source>
        <dbReference type="ARBA" id="ARBA00039098"/>
    </source>
</evidence>
<keyword evidence="6" id="KW-0547">Nucleotide-binding</keyword>
<dbReference type="GO" id="GO:0016887">
    <property type="term" value="F:ATP hydrolysis activity"/>
    <property type="evidence" value="ECO:0007669"/>
    <property type="project" value="InterPro"/>
</dbReference>
<dbReference type="InterPro" id="IPR003593">
    <property type="entry name" value="AAA+_ATPase"/>
</dbReference>
<evidence type="ECO:0000256" key="1">
    <source>
        <dbReference type="ARBA" id="ARBA00004202"/>
    </source>
</evidence>
<comment type="similarity">
    <text evidence="2">Belongs to the ABC transporter superfamily.</text>
</comment>
<keyword evidence="5" id="KW-0533">Nickel</keyword>
<name>A0AA45WVX3_9CLOT</name>
<reference evidence="18" key="1">
    <citation type="submission" date="2017-05" db="EMBL/GenBank/DDBJ databases">
        <authorList>
            <person name="Varghese N."/>
            <person name="Submissions S."/>
        </authorList>
    </citation>
    <scope>NUCLEOTIDE SEQUENCE</scope>
    <source>
        <strain evidence="18">Su22</strain>
    </source>
</reference>
<dbReference type="PANTHER" id="PTHR43297:SF13">
    <property type="entry name" value="NICKEL ABC TRANSPORTER, ATP-BINDING PROTEIN"/>
    <property type="match status" value="1"/>
</dbReference>
<evidence type="ECO:0000313" key="18">
    <source>
        <dbReference type="EMBL" id="SMP51078.1"/>
    </source>
</evidence>
<feature type="domain" description="ABC transporter" evidence="17">
    <location>
        <begin position="38"/>
        <end position="284"/>
    </location>
</feature>
<evidence type="ECO:0000256" key="10">
    <source>
        <dbReference type="ARBA" id="ARBA00023112"/>
    </source>
</evidence>
<dbReference type="EC" id="7.2.2.11" evidence="13"/>
<dbReference type="RefSeq" id="WP_283408733.1">
    <property type="nucleotide sequence ID" value="NZ_FXUF01000004.1"/>
</dbReference>
<evidence type="ECO:0000256" key="16">
    <source>
        <dbReference type="SAM" id="MobiDB-lite"/>
    </source>
</evidence>